<evidence type="ECO:0000256" key="1">
    <source>
        <dbReference type="SAM" id="MobiDB-lite"/>
    </source>
</evidence>
<name>A0A2H0U8L8_9BACT</name>
<proteinExistence type="predicted"/>
<evidence type="ECO:0000313" key="3">
    <source>
        <dbReference type="Proteomes" id="UP000231379"/>
    </source>
</evidence>
<sequence length="111" mass="11844">MFSFIAQNKLLMLVAAVAIVGAAWWGFSKPSSDGSLLSTERFTTASSAVERDVVERLLELRSISLDGTVLSDPAFQVLRDFGSEIMPEPAGRQNPFAPLPATDAEASTAAQ</sequence>
<dbReference type="AlphaFoldDB" id="A0A2H0U8L8"/>
<dbReference type="EMBL" id="PFBM01000005">
    <property type="protein sequence ID" value="PIR82761.1"/>
    <property type="molecule type" value="Genomic_DNA"/>
</dbReference>
<dbReference type="Proteomes" id="UP000231379">
    <property type="component" value="Unassembled WGS sequence"/>
</dbReference>
<organism evidence="2 3">
    <name type="scientific">Candidatus Kaiserbacteria bacterium CG10_big_fil_rev_8_21_14_0_10_59_10</name>
    <dbReference type="NCBI Taxonomy" id="1974612"/>
    <lineage>
        <taxon>Bacteria</taxon>
        <taxon>Candidatus Kaiseribacteriota</taxon>
    </lineage>
</organism>
<evidence type="ECO:0000313" key="2">
    <source>
        <dbReference type="EMBL" id="PIR82761.1"/>
    </source>
</evidence>
<gene>
    <name evidence="2" type="ORF">COU20_00315</name>
</gene>
<reference evidence="3" key="1">
    <citation type="submission" date="2017-09" db="EMBL/GenBank/DDBJ databases">
        <title>Depth-based differentiation of microbial function through sediment-hosted aquifers and enrichment of novel symbionts in the deep terrestrial subsurface.</title>
        <authorList>
            <person name="Probst A.J."/>
            <person name="Ladd B."/>
            <person name="Jarett J.K."/>
            <person name="Geller-Mcgrath D.E."/>
            <person name="Sieber C.M.K."/>
            <person name="Emerson J.B."/>
            <person name="Anantharaman K."/>
            <person name="Thomas B.C."/>
            <person name="Malmstrom R."/>
            <person name="Stieglmeier M."/>
            <person name="Klingl A."/>
            <person name="Woyke T."/>
            <person name="Ryan C.M."/>
            <person name="Banfield J.F."/>
        </authorList>
    </citation>
    <scope>NUCLEOTIDE SEQUENCE [LARGE SCALE GENOMIC DNA]</scope>
</reference>
<comment type="caution">
    <text evidence="2">The sequence shown here is derived from an EMBL/GenBank/DDBJ whole genome shotgun (WGS) entry which is preliminary data.</text>
</comment>
<accession>A0A2H0U8L8</accession>
<protein>
    <submittedName>
        <fullName evidence="2">Uncharacterized protein</fullName>
    </submittedName>
</protein>
<feature type="region of interest" description="Disordered" evidence="1">
    <location>
        <begin position="87"/>
        <end position="111"/>
    </location>
</feature>